<evidence type="ECO:0000313" key="1">
    <source>
        <dbReference type="EMBL" id="EMF56498.1"/>
    </source>
</evidence>
<proteinExistence type="predicted"/>
<reference evidence="2" key="1">
    <citation type="journal article" date="2013" name="Genome Announc.">
        <title>Draft Genome Sequence of Streptomyces bottropensis ATCC 25435, a Bottromycin-Producing Actinomycete.</title>
        <authorList>
            <person name="Zhang H."/>
            <person name="Zhou W."/>
            <person name="Zhuang Y."/>
            <person name="Liang X."/>
            <person name="Liu T."/>
        </authorList>
    </citation>
    <scope>NUCLEOTIDE SEQUENCE [LARGE SCALE GENOMIC DNA]</scope>
    <source>
        <strain evidence="2">ATCC 25435</strain>
    </source>
</reference>
<dbReference type="EMBL" id="KB405062">
    <property type="protein sequence ID" value="EMF56498.1"/>
    <property type="molecule type" value="Genomic_DNA"/>
</dbReference>
<protein>
    <submittedName>
        <fullName evidence="1">Uncharacterized protein</fullName>
    </submittedName>
</protein>
<dbReference type="AlphaFoldDB" id="M3F4J4"/>
<evidence type="ECO:0000313" key="2">
    <source>
        <dbReference type="Proteomes" id="UP000030760"/>
    </source>
</evidence>
<name>M3F4J4_9ACTN</name>
<dbReference type="Proteomes" id="UP000030760">
    <property type="component" value="Unassembled WGS sequence"/>
</dbReference>
<gene>
    <name evidence="1" type="ORF">SBD_2059</name>
</gene>
<accession>M3F4J4</accession>
<organism evidence="1 2">
    <name type="scientific">Streptomyces bottropensis ATCC 25435</name>
    <dbReference type="NCBI Taxonomy" id="1054862"/>
    <lineage>
        <taxon>Bacteria</taxon>
        <taxon>Bacillati</taxon>
        <taxon>Actinomycetota</taxon>
        <taxon>Actinomycetes</taxon>
        <taxon>Kitasatosporales</taxon>
        <taxon>Streptomycetaceae</taxon>
        <taxon>Streptomyces</taxon>
    </lineage>
</organism>
<sequence length="60" mass="6755">MEKPIISAGDVNVELWEEDWPDPDDYLGTVTIPANATGARTGEFTRDEAHYTLHYTAVQF</sequence>